<dbReference type="HOGENOM" id="CLU_2824290_0_0_4"/>
<accession>C0DWW5</accession>
<proteinExistence type="predicted"/>
<gene>
    <name evidence="1" type="ORF">EIKCOROL_01868</name>
</gene>
<organism evidence="1 2">
    <name type="scientific">Eikenella corrodens ATCC 23834</name>
    <dbReference type="NCBI Taxonomy" id="546274"/>
    <lineage>
        <taxon>Bacteria</taxon>
        <taxon>Pseudomonadati</taxon>
        <taxon>Pseudomonadota</taxon>
        <taxon>Betaproteobacteria</taxon>
        <taxon>Neisseriales</taxon>
        <taxon>Neisseriaceae</taxon>
        <taxon>Eikenella</taxon>
    </lineage>
</organism>
<name>C0DWW5_EIKCO</name>
<protein>
    <submittedName>
        <fullName evidence="1">Uncharacterized protein</fullName>
    </submittedName>
</protein>
<evidence type="ECO:0000313" key="1">
    <source>
        <dbReference type="EMBL" id="EEG23418.1"/>
    </source>
</evidence>
<dbReference type="AlphaFoldDB" id="C0DWW5"/>
<comment type="caution">
    <text evidence="1">The sequence shown here is derived from an EMBL/GenBank/DDBJ whole genome shotgun (WGS) entry which is preliminary data.</text>
</comment>
<sequence>MNAVSGRRLKPNPKTQLFEQIAKQPIYGTLCRKRKPWLKHLIFTGWTGFYFERRYRLGYLKNRWCC</sequence>
<reference evidence="1 2" key="1">
    <citation type="submission" date="2009-01" db="EMBL/GenBank/DDBJ databases">
        <authorList>
            <person name="Fulton L."/>
            <person name="Clifton S."/>
            <person name="Chinwalla A.T."/>
            <person name="Mitreva M."/>
            <person name="Sodergren E."/>
            <person name="Weinstock G."/>
            <person name="Clifton S."/>
            <person name="Dooling D.J."/>
            <person name="Fulton B."/>
            <person name="Minx P."/>
            <person name="Pepin K.H."/>
            <person name="Johnson M."/>
            <person name="Bhonagiri V."/>
            <person name="Nash W.E."/>
            <person name="Mardis E.R."/>
            <person name="Wilson R.K."/>
        </authorList>
    </citation>
    <scope>NUCLEOTIDE SEQUENCE [LARGE SCALE GENOMIC DNA]</scope>
    <source>
        <strain evidence="1 2">ATCC 23834</strain>
    </source>
</reference>
<evidence type="ECO:0000313" key="2">
    <source>
        <dbReference type="Proteomes" id="UP000005837"/>
    </source>
</evidence>
<dbReference type="EMBL" id="ACEA01000040">
    <property type="protein sequence ID" value="EEG23418.1"/>
    <property type="molecule type" value="Genomic_DNA"/>
</dbReference>
<dbReference type="Proteomes" id="UP000005837">
    <property type="component" value="Unassembled WGS sequence"/>
</dbReference>